<dbReference type="EC" id="4.1.2.4" evidence="7"/>
<accession>A0A221UTK4</accession>
<evidence type="ECO:0000256" key="1">
    <source>
        <dbReference type="ARBA" id="ARBA00010936"/>
    </source>
</evidence>
<dbReference type="GO" id="GO:0006018">
    <property type="term" value="P:2-deoxyribose 1-phosphate catabolic process"/>
    <property type="evidence" value="ECO:0007669"/>
    <property type="project" value="UniProtKB-UniRule"/>
</dbReference>
<dbReference type="NCBIfam" id="TIGR00126">
    <property type="entry name" value="deoC"/>
    <property type="match status" value="1"/>
</dbReference>
<dbReference type="InterPro" id="IPR011343">
    <property type="entry name" value="DeoC"/>
</dbReference>
<organism evidence="8 9">
    <name type="scientific">Arenibacter algicola</name>
    <dbReference type="NCBI Taxonomy" id="616991"/>
    <lineage>
        <taxon>Bacteria</taxon>
        <taxon>Pseudomonadati</taxon>
        <taxon>Bacteroidota</taxon>
        <taxon>Flavobacteriia</taxon>
        <taxon>Flavobacteriales</taxon>
        <taxon>Flavobacteriaceae</taxon>
        <taxon>Arenibacter</taxon>
    </lineage>
</organism>
<comment type="subcellular location">
    <subcellularLocation>
        <location evidence="7">Cytoplasm</location>
    </subcellularLocation>
</comment>
<feature type="active site" description="Proton donor/acceptor" evidence="7">
    <location>
        <position position="180"/>
    </location>
</feature>
<dbReference type="CDD" id="cd00959">
    <property type="entry name" value="DeoC"/>
    <property type="match status" value="1"/>
</dbReference>
<comment type="function">
    <text evidence="6 7">Catalyzes a reversible aldol reaction between acetaldehyde and D-glyceraldehyde 3-phosphate to generate 2-deoxy-D-ribose 5-phosphate.</text>
</comment>
<keyword evidence="2 7" id="KW-0963">Cytoplasm</keyword>
<dbReference type="Proteomes" id="UP000204551">
    <property type="component" value="Chromosome"/>
</dbReference>
<comment type="similarity">
    <text evidence="1 7">Belongs to the DeoC/FbaB aldolase family. DeoC type 1 subfamily.</text>
</comment>
<dbReference type="GO" id="GO:0005737">
    <property type="term" value="C:cytoplasm"/>
    <property type="evidence" value="ECO:0007669"/>
    <property type="project" value="UniProtKB-SubCell"/>
</dbReference>
<proteinExistence type="inferred from homology"/>
<dbReference type="PIRSF" id="PIRSF001357">
    <property type="entry name" value="DeoC"/>
    <property type="match status" value="1"/>
</dbReference>
<dbReference type="InterPro" id="IPR002915">
    <property type="entry name" value="DeoC/FbaB/LacD_aldolase"/>
</dbReference>
<dbReference type="KEGG" id="aalg:AREALGSMS7_01200"/>
<evidence type="ECO:0000256" key="3">
    <source>
        <dbReference type="ARBA" id="ARBA00023239"/>
    </source>
</evidence>
<evidence type="ECO:0000256" key="4">
    <source>
        <dbReference type="ARBA" id="ARBA00023270"/>
    </source>
</evidence>
<dbReference type="PANTHER" id="PTHR10889">
    <property type="entry name" value="DEOXYRIBOSE-PHOSPHATE ALDOLASE"/>
    <property type="match status" value="1"/>
</dbReference>
<dbReference type="RefSeq" id="WP_093977624.1">
    <property type="nucleotide sequence ID" value="NZ_CP022515.1"/>
</dbReference>
<feature type="active site" description="Proton donor/acceptor" evidence="7">
    <location>
        <position position="89"/>
    </location>
</feature>
<dbReference type="GO" id="GO:0016052">
    <property type="term" value="P:carbohydrate catabolic process"/>
    <property type="evidence" value="ECO:0007669"/>
    <property type="project" value="TreeGrafter"/>
</dbReference>
<dbReference type="STRING" id="616991.GCA_000733925_04322"/>
<dbReference type="GO" id="GO:0009264">
    <property type="term" value="P:deoxyribonucleotide catabolic process"/>
    <property type="evidence" value="ECO:0007669"/>
    <property type="project" value="UniProtKB-UniRule"/>
</dbReference>
<evidence type="ECO:0000313" key="9">
    <source>
        <dbReference type="Proteomes" id="UP000204551"/>
    </source>
</evidence>
<keyword evidence="4 7" id="KW-0704">Schiff base</keyword>
<dbReference type="EMBL" id="CP022515">
    <property type="protein sequence ID" value="ASO04675.1"/>
    <property type="molecule type" value="Genomic_DNA"/>
</dbReference>
<dbReference type="GO" id="GO:0004139">
    <property type="term" value="F:deoxyribose-phosphate aldolase activity"/>
    <property type="evidence" value="ECO:0007669"/>
    <property type="project" value="UniProtKB-UniRule"/>
</dbReference>
<feature type="active site" description="Schiff-base intermediate with acetaldehyde" evidence="7">
    <location>
        <position position="151"/>
    </location>
</feature>
<dbReference type="InterPro" id="IPR028581">
    <property type="entry name" value="DeoC_typeI"/>
</dbReference>
<dbReference type="SMART" id="SM01133">
    <property type="entry name" value="DeoC"/>
    <property type="match status" value="1"/>
</dbReference>
<dbReference type="PANTHER" id="PTHR10889:SF1">
    <property type="entry name" value="DEOXYRIBOSE-PHOSPHATE ALDOLASE"/>
    <property type="match status" value="1"/>
</dbReference>
<name>A0A221UTK4_9FLAO</name>
<comment type="pathway">
    <text evidence="7">Carbohydrate degradation; 2-deoxy-D-ribose 1-phosphate degradation; D-glyceraldehyde 3-phosphate and acetaldehyde from 2-deoxy-alpha-D-ribose 1-phosphate: step 2/2.</text>
</comment>
<gene>
    <name evidence="7 8" type="primary">deoC</name>
    <name evidence="8" type="ORF">AREALGSMS7_01200</name>
</gene>
<dbReference type="UniPathway" id="UPA00002">
    <property type="reaction ID" value="UER00468"/>
</dbReference>
<dbReference type="Gene3D" id="3.20.20.70">
    <property type="entry name" value="Aldolase class I"/>
    <property type="match status" value="1"/>
</dbReference>
<reference evidence="8 9" key="1">
    <citation type="submission" date="2017-07" db="EMBL/GenBank/DDBJ databases">
        <title>Genome Sequence of Arenibacter algicola Strain SMS7 Isolated from a culture of the Diatom Skeletonema marinoi.</title>
        <authorList>
            <person name="Topel M."/>
            <person name="Pinder M.I.M."/>
            <person name="Johansson O.N."/>
            <person name="Kourtchenko O."/>
            <person name="Godhe A."/>
            <person name="Clarke A.K."/>
        </authorList>
    </citation>
    <scope>NUCLEOTIDE SEQUENCE [LARGE SCALE GENOMIC DNA]</scope>
    <source>
        <strain evidence="8 9">SMS7</strain>
    </source>
</reference>
<dbReference type="AlphaFoldDB" id="A0A221UTK4"/>
<comment type="catalytic activity">
    <reaction evidence="5 7">
        <text>2-deoxy-D-ribose 5-phosphate = D-glyceraldehyde 3-phosphate + acetaldehyde</text>
        <dbReference type="Rhea" id="RHEA:12821"/>
        <dbReference type="ChEBI" id="CHEBI:15343"/>
        <dbReference type="ChEBI" id="CHEBI:59776"/>
        <dbReference type="ChEBI" id="CHEBI:62877"/>
        <dbReference type="EC" id="4.1.2.4"/>
    </reaction>
</comment>
<protein>
    <recommendedName>
        <fullName evidence="7">Deoxyribose-phosphate aldolase</fullName>
        <shortName evidence="7">DERA</shortName>
        <ecNumber evidence="7">4.1.2.4</ecNumber>
    </recommendedName>
    <alternativeName>
        <fullName evidence="7">2-deoxy-D-ribose 5-phosphate aldolase</fullName>
    </alternativeName>
    <alternativeName>
        <fullName evidence="7">Phosphodeoxyriboaldolase</fullName>
        <shortName evidence="7">Deoxyriboaldolase</shortName>
    </alternativeName>
</protein>
<dbReference type="FunFam" id="3.20.20.70:FF:000044">
    <property type="entry name" value="Deoxyribose-phosphate aldolase"/>
    <property type="match status" value="1"/>
</dbReference>
<evidence type="ECO:0000256" key="6">
    <source>
        <dbReference type="ARBA" id="ARBA00056337"/>
    </source>
</evidence>
<dbReference type="HAMAP" id="MF_00114">
    <property type="entry name" value="DeoC_type1"/>
    <property type="match status" value="1"/>
</dbReference>
<evidence type="ECO:0000256" key="2">
    <source>
        <dbReference type="ARBA" id="ARBA00022490"/>
    </source>
</evidence>
<sequence length="215" mass="23283">MHLENFIDHTLLRPTATGKDIIQLCTEALNYNFYGVCINGCHLPLAKDLLKDSKVKLVAVVGFPLGSMSTKAKVNEAMDYMEQGANELDMVLNIGWLRSGDYMAVQEEIRQVKEVAGDNVLKVILETCYLTDAEIITACNLAVNAKADFVKTSTGFGPRGASIEDVILMKKTAGNKIKIKASGGIKDAVTVQNYIDLEVARIGTSSGVAIVVNQN</sequence>
<dbReference type="Pfam" id="PF01791">
    <property type="entry name" value="DeoC"/>
    <property type="match status" value="1"/>
</dbReference>
<dbReference type="InterPro" id="IPR013785">
    <property type="entry name" value="Aldolase_TIM"/>
</dbReference>
<evidence type="ECO:0000256" key="7">
    <source>
        <dbReference type="HAMAP-Rule" id="MF_00114"/>
    </source>
</evidence>
<dbReference type="SUPFAM" id="SSF51569">
    <property type="entry name" value="Aldolase"/>
    <property type="match status" value="1"/>
</dbReference>
<evidence type="ECO:0000256" key="5">
    <source>
        <dbReference type="ARBA" id="ARBA00048791"/>
    </source>
</evidence>
<keyword evidence="3 7" id="KW-0456">Lyase</keyword>
<evidence type="ECO:0000313" key="8">
    <source>
        <dbReference type="EMBL" id="ASO04675.1"/>
    </source>
</evidence>
<dbReference type="eggNOG" id="COG0274">
    <property type="taxonomic scope" value="Bacteria"/>
</dbReference>